<feature type="region of interest" description="Disordered" evidence="1">
    <location>
        <begin position="321"/>
        <end position="358"/>
    </location>
</feature>
<feature type="domain" description="Ubiquitin-like" evidence="2">
    <location>
        <begin position="186"/>
        <end position="269"/>
    </location>
</feature>
<dbReference type="InterPro" id="IPR054464">
    <property type="entry name" value="ULD_fung"/>
</dbReference>
<reference evidence="3 4" key="1">
    <citation type="submission" date="2018-05" db="EMBL/GenBank/DDBJ databases">
        <title>Whole genome sequencing for identification of molecular markers to develop diagnostic detection tools for the regulated plant pathogen Lachnellula willkommii.</title>
        <authorList>
            <person name="Giroux E."/>
            <person name="Bilodeau G."/>
        </authorList>
    </citation>
    <scope>NUCLEOTIDE SEQUENCE [LARGE SCALE GENOMIC DNA]</scope>
    <source>
        <strain evidence="3 4">CBS 625.97</strain>
    </source>
</reference>
<dbReference type="EMBL" id="QGMG01000695">
    <property type="protein sequence ID" value="TVY51986.1"/>
    <property type="molecule type" value="Genomic_DNA"/>
</dbReference>
<evidence type="ECO:0000313" key="4">
    <source>
        <dbReference type="Proteomes" id="UP000481288"/>
    </source>
</evidence>
<sequence>MSVGFGFSVGDFLAAIELVGTLVFLENALLQVKRLEFDDGHYAQVAALRHAASLCQGTIDGFWKQALQYQPHLACDVKWALFKRDDVARFKSDLVGHTESINLLLAALQMSKATIHEKKLDEQHHTLAGRIQENYFSCMQALSAITEQGKKLFEMTTTVMTTNVKVFQAVLEIQYLVSRIPGQVERQQPVHLLDAMGRTTPFHLEFVQSAEALVAVLNINFRKHGRGAEKIERGEFAIQDSATTRDINLTADWERSFFPGQRVDMSMIITRHGHSMGSDDKGNCPICGHANSLLGKDKTPDIECCKFGMTYRRIVEEEVQPGQESEFDFPSNPEQSLPSALGVTRKRKRTPSEDEPTTYRRVRLHDKYSCAYLVNSQGKLKSSFLLSLKEFSF</sequence>
<dbReference type="PANTHER" id="PTHR38886:SF1">
    <property type="entry name" value="NACHT-NTPASE AND P-LOOP NTPASES N-TERMINAL DOMAIN-CONTAINING PROTEIN"/>
    <property type="match status" value="1"/>
</dbReference>
<dbReference type="Pfam" id="PF22893">
    <property type="entry name" value="ULD_2"/>
    <property type="match status" value="1"/>
</dbReference>
<accession>A0A7D8UXV4</accession>
<dbReference type="PANTHER" id="PTHR38886">
    <property type="entry name" value="SESA DOMAIN-CONTAINING PROTEIN"/>
    <property type="match status" value="1"/>
</dbReference>
<dbReference type="AlphaFoldDB" id="A0A7D8UXV4"/>
<name>A0A7D8UXV4_9HELO</name>
<dbReference type="Proteomes" id="UP000481288">
    <property type="component" value="Unassembled WGS sequence"/>
</dbReference>
<keyword evidence="4" id="KW-1185">Reference proteome</keyword>
<protein>
    <recommendedName>
        <fullName evidence="2">Ubiquitin-like domain-containing protein</fullName>
    </recommendedName>
</protein>
<gene>
    <name evidence="3" type="ORF">LCER1_G005303</name>
</gene>
<comment type="caution">
    <text evidence="3">The sequence shown here is derived from an EMBL/GenBank/DDBJ whole genome shotgun (WGS) entry which is preliminary data.</text>
</comment>
<dbReference type="OrthoDB" id="3045089at2759"/>
<evidence type="ECO:0000313" key="3">
    <source>
        <dbReference type="EMBL" id="TVY51986.1"/>
    </source>
</evidence>
<evidence type="ECO:0000256" key="1">
    <source>
        <dbReference type="SAM" id="MobiDB-lite"/>
    </source>
</evidence>
<proteinExistence type="predicted"/>
<evidence type="ECO:0000259" key="2">
    <source>
        <dbReference type="Pfam" id="PF22893"/>
    </source>
</evidence>
<organism evidence="3 4">
    <name type="scientific">Lachnellula cervina</name>
    <dbReference type="NCBI Taxonomy" id="1316786"/>
    <lineage>
        <taxon>Eukaryota</taxon>
        <taxon>Fungi</taxon>
        <taxon>Dikarya</taxon>
        <taxon>Ascomycota</taxon>
        <taxon>Pezizomycotina</taxon>
        <taxon>Leotiomycetes</taxon>
        <taxon>Helotiales</taxon>
        <taxon>Lachnaceae</taxon>
        <taxon>Lachnellula</taxon>
    </lineage>
</organism>